<dbReference type="EMBL" id="JAFHKK010000004">
    <property type="protein sequence ID" value="MBN2963780.1"/>
    <property type="molecule type" value="Genomic_DNA"/>
</dbReference>
<evidence type="ECO:0000313" key="2">
    <source>
        <dbReference type="EMBL" id="MBN2963780.1"/>
    </source>
</evidence>
<protein>
    <submittedName>
        <fullName evidence="2">Uncharacterized protein</fullName>
    </submittedName>
</protein>
<sequence>MTLWIYVVATFMVFGVGLGWWIVAKQPLFKRYKEETLYGVIWRWVWRGRSVVGLWCYCPTCKGELSFDDENCRTTKNLNEKTTFFICKACNGEEKGRVVGGDRRYVMTLVQHELMRRASSPEFLTNFHPKHTL</sequence>
<organism evidence="2 3">
    <name type="scientific">Sulfurospirillum tamanense</name>
    <dbReference type="NCBI Taxonomy" id="2813362"/>
    <lineage>
        <taxon>Bacteria</taxon>
        <taxon>Pseudomonadati</taxon>
        <taxon>Campylobacterota</taxon>
        <taxon>Epsilonproteobacteria</taxon>
        <taxon>Campylobacterales</taxon>
        <taxon>Sulfurospirillaceae</taxon>
        <taxon>Sulfurospirillum</taxon>
    </lineage>
</organism>
<reference evidence="3" key="2">
    <citation type="submission" date="2021-02" db="EMBL/GenBank/DDBJ databases">
        <title>Sulfurospirillum tamanensis sp. nov.</title>
        <authorList>
            <person name="Merkel A.Y."/>
        </authorList>
    </citation>
    <scope>NUCLEOTIDE SEQUENCE [LARGE SCALE GENOMIC DNA]</scope>
    <source>
        <strain evidence="3">T05b</strain>
    </source>
</reference>
<keyword evidence="1" id="KW-0472">Membrane</keyword>
<proteinExistence type="predicted"/>
<comment type="caution">
    <text evidence="2">The sequence shown here is derived from an EMBL/GenBank/DDBJ whole genome shotgun (WGS) entry which is preliminary data.</text>
</comment>
<gene>
    <name evidence="2" type="ORF">JWV37_03215</name>
</gene>
<evidence type="ECO:0000256" key="1">
    <source>
        <dbReference type="SAM" id="Phobius"/>
    </source>
</evidence>
<feature type="transmembrane region" description="Helical" evidence="1">
    <location>
        <begin position="6"/>
        <end position="23"/>
    </location>
</feature>
<keyword evidence="1" id="KW-1133">Transmembrane helix</keyword>
<evidence type="ECO:0000313" key="3">
    <source>
        <dbReference type="Proteomes" id="UP000703590"/>
    </source>
</evidence>
<reference evidence="2 3" key="3">
    <citation type="submission" date="2021-02" db="EMBL/GenBank/DDBJ databases">
        <authorList>
            <person name="Merkel A.Y."/>
        </authorList>
    </citation>
    <scope>NUCLEOTIDE SEQUENCE [LARGE SCALE GENOMIC DNA]</scope>
    <source>
        <strain evidence="2 3">T05b</strain>
    </source>
</reference>
<accession>A0ABS2WQJ0</accession>
<reference evidence="2 3" key="1">
    <citation type="submission" date="2021-02" db="EMBL/GenBank/DDBJ databases">
        <title>Sulfurospirillum tamanensis sp. nov.</title>
        <authorList>
            <person name="Frolova A."/>
            <person name="Merkel A."/>
            <person name="Slobodkin A."/>
        </authorList>
    </citation>
    <scope>NUCLEOTIDE SEQUENCE [LARGE SCALE GENOMIC DNA]</scope>
    <source>
        <strain evidence="2 3">T05b</strain>
    </source>
</reference>
<name>A0ABS2WQJ0_9BACT</name>
<keyword evidence="1" id="KW-0812">Transmembrane</keyword>
<keyword evidence="3" id="KW-1185">Reference proteome</keyword>
<dbReference type="Proteomes" id="UP000703590">
    <property type="component" value="Unassembled WGS sequence"/>
</dbReference>
<dbReference type="RefSeq" id="WP_205458219.1">
    <property type="nucleotide sequence ID" value="NZ_JAFHKK010000004.1"/>
</dbReference>